<dbReference type="PANTHER" id="PTHR42885">
    <property type="entry name" value="HISTIDINOL-PHOSPHATE AMINOTRANSFERASE-RELATED"/>
    <property type="match status" value="1"/>
</dbReference>
<dbReference type="EC" id="4.1.1.81" evidence="4"/>
<keyword evidence="7 11" id="KW-0456">Lyase</keyword>
<evidence type="ECO:0000256" key="3">
    <source>
        <dbReference type="ARBA" id="ARBA00004953"/>
    </source>
</evidence>
<dbReference type="RefSeq" id="WP_204400674.1">
    <property type="nucleotide sequence ID" value="NZ_JAFBEE010000004.1"/>
</dbReference>
<evidence type="ECO:0000256" key="2">
    <source>
        <dbReference type="ARBA" id="ARBA00003444"/>
    </source>
</evidence>
<comment type="pathway">
    <text evidence="3">Cofactor biosynthesis; adenosylcobalamin biosynthesis.</text>
</comment>
<dbReference type="PANTHER" id="PTHR42885:SF1">
    <property type="entry name" value="THREONINE-PHOSPHATE DECARBOXYLASE"/>
    <property type="match status" value="1"/>
</dbReference>
<keyword evidence="6" id="KW-0663">Pyridoxal phosphate</keyword>
<dbReference type="InterPro" id="IPR005860">
    <property type="entry name" value="CobD"/>
</dbReference>
<dbReference type="CDD" id="cd00609">
    <property type="entry name" value="AAT_like"/>
    <property type="match status" value="1"/>
</dbReference>
<evidence type="ECO:0000256" key="1">
    <source>
        <dbReference type="ARBA" id="ARBA00001933"/>
    </source>
</evidence>
<dbReference type="EMBL" id="JAFBEE010000004">
    <property type="protein sequence ID" value="MBM7614407.1"/>
    <property type="molecule type" value="Genomic_DNA"/>
</dbReference>
<keyword evidence="5" id="KW-0169">Cobalamin biosynthesis</keyword>
<dbReference type="SUPFAM" id="SSF53383">
    <property type="entry name" value="PLP-dependent transferases"/>
    <property type="match status" value="1"/>
</dbReference>
<dbReference type="Pfam" id="PF00155">
    <property type="entry name" value="Aminotran_1_2"/>
    <property type="match status" value="1"/>
</dbReference>
<dbReference type="GO" id="GO:0048472">
    <property type="term" value="F:threonine-phosphate decarboxylase activity"/>
    <property type="evidence" value="ECO:0007669"/>
    <property type="project" value="UniProtKB-EC"/>
</dbReference>
<gene>
    <name evidence="11" type="ORF">JOC73_000918</name>
</gene>
<evidence type="ECO:0000256" key="6">
    <source>
        <dbReference type="ARBA" id="ARBA00022898"/>
    </source>
</evidence>
<dbReference type="Proteomes" id="UP001314796">
    <property type="component" value="Unassembled WGS sequence"/>
</dbReference>
<reference evidence="11 12" key="1">
    <citation type="submission" date="2021-01" db="EMBL/GenBank/DDBJ databases">
        <title>Genomic Encyclopedia of Type Strains, Phase IV (KMG-IV): sequencing the most valuable type-strain genomes for metagenomic binning, comparative biology and taxonomic classification.</title>
        <authorList>
            <person name="Goeker M."/>
        </authorList>
    </citation>
    <scope>NUCLEOTIDE SEQUENCE [LARGE SCALE GENOMIC DNA]</scope>
    <source>
        <strain evidence="11 12">DSM 25890</strain>
    </source>
</reference>
<proteinExistence type="predicted"/>
<keyword evidence="12" id="KW-1185">Reference proteome</keyword>
<accession>A0ABS2NN80</accession>
<evidence type="ECO:0000256" key="9">
    <source>
        <dbReference type="ARBA" id="ARBA00048531"/>
    </source>
</evidence>
<dbReference type="PROSITE" id="PS00105">
    <property type="entry name" value="AA_TRANSFER_CLASS_1"/>
    <property type="match status" value="1"/>
</dbReference>
<evidence type="ECO:0000256" key="8">
    <source>
        <dbReference type="ARBA" id="ARBA00029996"/>
    </source>
</evidence>
<dbReference type="Gene3D" id="3.40.640.10">
    <property type="entry name" value="Type I PLP-dependent aspartate aminotransferase-like (Major domain)"/>
    <property type="match status" value="1"/>
</dbReference>
<sequence>MKHGGNVFEIEQKYGFDRRCLLDFSANINPLGVPKLYKKMMMDAFDDLINYPDINYFDLKNDIGEKYNLSVENIFVGNGGVQVIFDFIKAINPKKSLVVYPTFGEYERAIRATGGQVEEFFLKEEEDFQLNAEEIMERIHRDLDLVVLCNPNNPTGTLTNKSLLENLLKKCRENNVFLMIDEAFMDFVEGAEEYSLLSQVETYDNLLITRSFTKFYGIPGLRLGFGVCSHPEIKGQLREHGIPWQVNTFGSYFGRVLLEDGEYEKKTHLWLKEETPRFVEELKKLALFKVYPPSVNYILLKLLPSQLDVKGLKERLLVEKILVRDCSNFKGLSDRFIRIAIKGKQDNDRLLEVLKRI</sequence>
<evidence type="ECO:0000313" key="11">
    <source>
        <dbReference type="EMBL" id="MBM7614407.1"/>
    </source>
</evidence>
<dbReference type="Gene3D" id="3.90.1150.10">
    <property type="entry name" value="Aspartate Aminotransferase, domain 1"/>
    <property type="match status" value="1"/>
</dbReference>
<evidence type="ECO:0000259" key="10">
    <source>
        <dbReference type="Pfam" id="PF00155"/>
    </source>
</evidence>
<organism evidence="11 12">
    <name type="scientific">Alkaliphilus hydrothermalis</name>
    <dbReference type="NCBI Taxonomy" id="1482730"/>
    <lineage>
        <taxon>Bacteria</taxon>
        <taxon>Bacillati</taxon>
        <taxon>Bacillota</taxon>
        <taxon>Clostridia</taxon>
        <taxon>Peptostreptococcales</taxon>
        <taxon>Natronincolaceae</taxon>
        <taxon>Alkaliphilus</taxon>
    </lineage>
</organism>
<evidence type="ECO:0000256" key="4">
    <source>
        <dbReference type="ARBA" id="ARBA00012285"/>
    </source>
</evidence>
<comment type="caution">
    <text evidence="11">The sequence shown here is derived from an EMBL/GenBank/DDBJ whole genome shotgun (WGS) entry which is preliminary data.</text>
</comment>
<comment type="cofactor">
    <cofactor evidence="1">
        <name>pyridoxal 5'-phosphate</name>
        <dbReference type="ChEBI" id="CHEBI:597326"/>
    </cofactor>
</comment>
<dbReference type="InterPro" id="IPR015421">
    <property type="entry name" value="PyrdxlP-dep_Trfase_major"/>
</dbReference>
<comment type="catalytic activity">
    <reaction evidence="9">
        <text>O-phospho-L-threonine + H(+) = (R)-1-aminopropan-2-yl phosphate + CO2</text>
        <dbReference type="Rhea" id="RHEA:11492"/>
        <dbReference type="ChEBI" id="CHEBI:15378"/>
        <dbReference type="ChEBI" id="CHEBI:16526"/>
        <dbReference type="ChEBI" id="CHEBI:58563"/>
        <dbReference type="ChEBI" id="CHEBI:58675"/>
        <dbReference type="EC" id="4.1.1.81"/>
    </reaction>
</comment>
<dbReference type="InterPro" id="IPR004838">
    <property type="entry name" value="NHTrfase_class1_PyrdxlP-BS"/>
</dbReference>
<dbReference type="InterPro" id="IPR004839">
    <property type="entry name" value="Aminotransferase_I/II_large"/>
</dbReference>
<dbReference type="InterPro" id="IPR015424">
    <property type="entry name" value="PyrdxlP-dep_Trfase"/>
</dbReference>
<feature type="domain" description="Aminotransferase class I/classII large" evidence="10">
    <location>
        <begin position="22"/>
        <end position="353"/>
    </location>
</feature>
<comment type="function">
    <text evidence="2">Decarboxylates L-threonine-O-3-phosphate to yield (R)-1-amino-2-propanol O-2-phosphate, the precursor for the linkage between the nucleotide loop and the corrin ring in cobalamin.</text>
</comment>
<evidence type="ECO:0000256" key="7">
    <source>
        <dbReference type="ARBA" id="ARBA00023239"/>
    </source>
</evidence>
<evidence type="ECO:0000313" key="12">
    <source>
        <dbReference type="Proteomes" id="UP001314796"/>
    </source>
</evidence>
<name>A0ABS2NN80_9FIRM</name>
<dbReference type="InterPro" id="IPR015422">
    <property type="entry name" value="PyrdxlP-dep_Trfase_small"/>
</dbReference>
<dbReference type="NCBIfam" id="TIGR01140">
    <property type="entry name" value="L_thr_O3P_dcar"/>
    <property type="match status" value="1"/>
</dbReference>
<protein>
    <recommendedName>
        <fullName evidence="4">threonine-phosphate decarboxylase</fullName>
        <ecNumber evidence="4">4.1.1.81</ecNumber>
    </recommendedName>
    <alternativeName>
        <fullName evidence="8">L-threonine-O-3-phosphate decarboxylase</fullName>
    </alternativeName>
</protein>
<evidence type="ECO:0000256" key="5">
    <source>
        <dbReference type="ARBA" id="ARBA00022573"/>
    </source>
</evidence>